<dbReference type="AlphaFoldDB" id="A0A401IG64"/>
<dbReference type="GO" id="GO:0016787">
    <property type="term" value="F:hydrolase activity"/>
    <property type="evidence" value="ECO:0007669"/>
    <property type="project" value="UniProtKB-KW"/>
</dbReference>
<dbReference type="RefSeq" id="WP_172957504.1">
    <property type="nucleotide sequence ID" value="NZ_BDQK01000006.1"/>
</dbReference>
<comment type="caution">
    <text evidence="2">The sequence shown here is derived from an EMBL/GenBank/DDBJ whole genome shotgun (WGS) entry which is preliminary data.</text>
</comment>
<evidence type="ECO:0000313" key="3">
    <source>
        <dbReference type="Proteomes" id="UP000287247"/>
    </source>
</evidence>
<accession>A0A401IG64</accession>
<feature type="domain" description="Serine aminopeptidase S33" evidence="1">
    <location>
        <begin position="57"/>
        <end position="246"/>
    </location>
</feature>
<dbReference type="InterPro" id="IPR022742">
    <property type="entry name" value="Hydrolase_4"/>
</dbReference>
<dbReference type="PRINTS" id="PR00111">
    <property type="entry name" value="ABHYDROLASE"/>
</dbReference>
<reference evidence="3" key="1">
    <citation type="submission" date="2017-05" db="EMBL/GenBank/DDBJ databases">
        <title>Physiological properties and genetic analysis related to exopolysaccharide production of fresh-water unicellular cyanobacterium Aphanothece sacrum, Suizenji Nori, that has been cultured as a food source in Japan.</title>
        <authorList>
            <person name="Kanesaki Y."/>
            <person name="Yoshikawa S."/>
            <person name="Ohki K."/>
        </authorList>
    </citation>
    <scope>NUCLEOTIDE SEQUENCE [LARGE SCALE GENOMIC DNA]</scope>
    <source>
        <strain evidence="3">FPU1</strain>
    </source>
</reference>
<dbReference type="InterPro" id="IPR000073">
    <property type="entry name" value="AB_hydrolase_1"/>
</dbReference>
<dbReference type="InterPro" id="IPR029058">
    <property type="entry name" value="AB_hydrolase_fold"/>
</dbReference>
<keyword evidence="2" id="KW-0378">Hydrolase</keyword>
<dbReference type="Proteomes" id="UP000287247">
    <property type="component" value="Unassembled WGS sequence"/>
</dbReference>
<keyword evidence="3" id="KW-1185">Reference proteome</keyword>
<dbReference type="GO" id="GO:0016020">
    <property type="term" value="C:membrane"/>
    <property type="evidence" value="ECO:0007669"/>
    <property type="project" value="TreeGrafter"/>
</dbReference>
<name>A0A401IG64_APHSA</name>
<gene>
    <name evidence="2" type="ORF">AsFPU1_1581</name>
</gene>
<evidence type="ECO:0000259" key="1">
    <source>
        <dbReference type="Pfam" id="PF12146"/>
    </source>
</evidence>
<organism evidence="2 3">
    <name type="scientific">Aphanothece sacrum FPU1</name>
    <dbReference type="NCBI Taxonomy" id="1920663"/>
    <lineage>
        <taxon>Bacteria</taxon>
        <taxon>Bacillati</taxon>
        <taxon>Cyanobacteriota</taxon>
        <taxon>Cyanophyceae</taxon>
        <taxon>Oscillatoriophycideae</taxon>
        <taxon>Chroococcales</taxon>
        <taxon>Aphanothecaceae</taxon>
        <taxon>Aphanothece</taxon>
    </lineage>
</organism>
<dbReference type="EMBL" id="BDQK01000006">
    <property type="protein sequence ID" value="GBF80180.1"/>
    <property type="molecule type" value="Genomic_DNA"/>
</dbReference>
<dbReference type="PANTHER" id="PTHR22753:SF48">
    <property type="entry name" value="PHOSPHOLIPID_GLYCEROL ACYLTRANSFERASE DOMAIN-CONTAINING PROTEIN"/>
    <property type="match status" value="1"/>
</dbReference>
<proteinExistence type="predicted"/>
<protein>
    <submittedName>
        <fullName evidence="2">Alpha/beta hydrolase</fullName>
    </submittedName>
</protein>
<dbReference type="Pfam" id="PF12146">
    <property type="entry name" value="Hydrolase_4"/>
    <property type="match status" value="1"/>
</dbReference>
<dbReference type="SUPFAM" id="SSF53474">
    <property type="entry name" value="alpha/beta-Hydrolases"/>
    <property type="match status" value="1"/>
</dbReference>
<evidence type="ECO:0000313" key="2">
    <source>
        <dbReference type="EMBL" id="GBF80180.1"/>
    </source>
</evidence>
<sequence>MIDQTPIRLLAPQLIKKDLPLLIYLPGMDGTGELFYKQIKFLSPFFSIYCLSISRYNRSNWHQLTEEMIKLIEKEIKENNLDKGVYLCGESFGGCLAIKVALAAPKLVEKMILINPASSFNKRPWLSLGVELTQWIPDFVHQNSTLGFLPFLAALNRIERPDRQALLKAMQSVPKEIVSWRISLLRDFQVEQEELKSLTQPILTIASHKDQLLPSVEEGQELVSYFVRGNLTILPHSGHACLLETEVNLGKMLHKHDFLPTQMNYEL</sequence>
<dbReference type="PANTHER" id="PTHR22753">
    <property type="entry name" value="TRANSMEMBRANE PROTEIN 68"/>
    <property type="match status" value="1"/>
</dbReference>
<dbReference type="Gene3D" id="3.40.50.1820">
    <property type="entry name" value="alpha/beta hydrolase"/>
    <property type="match status" value="1"/>
</dbReference>